<name>A0A3S5B209_9PLAT</name>
<dbReference type="Proteomes" id="UP000784294">
    <property type="component" value="Unassembled WGS sequence"/>
</dbReference>
<dbReference type="EMBL" id="CAAALY010256782">
    <property type="protein sequence ID" value="VEL38065.1"/>
    <property type="molecule type" value="Genomic_DNA"/>
</dbReference>
<keyword evidence="2" id="KW-1185">Reference proteome</keyword>
<evidence type="ECO:0000313" key="2">
    <source>
        <dbReference type="Proteomes" id="UP000784294"/>
    </source>
</evidence>
<gene>
    <name evidence="1" type="ORF">PXEA_LOCUS31505</name>
</gene>
<proteinExistence type="predicted"/>
<organism evidence="1 2">
    <name type="scientific">Protopolystoma xenopodis</name>
    <dbReference type="NCBI Taxonomy" id="117903"/>
    <lineage>
        <taxon>Eukaryota</taxon>
        <taxon>Metazoa</taxon>
        <taxon>Spiralia</taxon>
        <taxon>Lophotrochozoa</taxon>
        <taxon>Platyhelminthes</taxon>
        <taxon>Monogenea</taxon>
        <taxon>Polyopisthocotylea</taxon>
        <taxon>Polystomatidea</taxon>
        <taxon>Polystomatidae</taxon>
        <taxon>Protopolystoma</taxon>
    </lineage>
</organism>
<reference evidence="1" key="1">
    <citation type="submission" date="2018-11" db="EMBL/GenBank/DDBJ databases">
        <authorList>
            <consortium name="Pathogen Informatics"/>
        </authorList>
    </citation>
    <scope>NUCLEOTIDE SEQUENCE</scope>
</reference>
<dbReference type="AlphaFoldDB" id="A0A3S5B209"/>
<protein>
    <submittedName>
        <fullName evidence="1">Uncharacterized protein</fullName>
    </submittedName>
</protein>
<evidence type="ECO:0000313" key="1">
    <source>
        <dbReference type="EMBL" id="VEL38065.1"/>
    </source>
</evidence>
<comment type="caution">
    <text evidence="1">The sequence shown here is derived from an EMBL/GenBank/DDBJ whole genome shotgun (WGS) entry which is preliminary data.</text>
</comment>
<sequence>MVGYFADWQHGKDSVGSTLLSRLGPSVRQTLWNVASPVASAIVLLISSFGPFTGTFPNGSLASSVRGAIVSTDLQLIKVTSEGNPFEQFSLLHGLIDATTKLREQGRTNTTKVKKNAIKQKATPSWSTYLR</sequence>
<accession>A0A3S5B209</accession>